<name>A0A6C0INK2_9ZZZZ</name>
<evidence type="ECO:0000256" key="2">
    <source>
        <dbReference type="ARBA" id="ARBA00022801"/>
    </source>
</evidence>
<dbReference type="AlphaFoldDB" id="A0A6C0INK2"/>
<keyword evidence="1" id="KW-0547">Nucleotide-binding</keyword>
<dbReference type="GO" id="GO:0005524">
    <property type="term" value="F:ATP binding"/>
    <property type="evidence" value="ECO:0007669"/>
    <property type="project" value="UniProtKB-KW"/>
</dbReference>
<sequence length="976" mass="113875">MPPKKAVNNNPINTTTPISSKMLDKFLAQFVYDKNIHKDGHTNTKIGDKKLKISGGTWRIPNDRYSEFLNVYYNECIANKKKVYFTEKQLIDEGPIAIDLDFRHDVNTDERQYTINHIINFIEVYMSKIEELFELVDDDIEIPLYVFEKPKVNQLVEKKLTKDGLHFIIGLNCNRCIQQIIREFMLEEMEHIFGDLPIIDSWTWENVYDDGVTNGTVNWQLYGSRKPGNDKYELTHVFMLNIDVNNQQFIRSEIPLNEFDVKENIDKLSVRYTEHDSLMMNTKGATLYKDFKIKNERKKNELQIIQTNYASLPTDFSFESILNNCNSKENIETLYAEFLQNAEKQREDEIHKLSRFVNILPSKFYGNGSYDNWIRTCWALKHSSIEFGNPYKLFIVWLYFSSKADSFDPTTGVQECLDKWNTANVLSTGQMYKGVTRYSIYHWAKEYAYEEYQDIMNSSISKLIEESLSSVDGDGDCNLAIIMRAIYKEDFICVSITKNLWYMWDGHYWKEDDGGQEIRSHISNELKSKFFDRSLELMPRANRDDDDDDEDNEDEKQRNKNKLIRCHRIMTKCGSCTGKSKIHRELAEAFRDKDGEFLSSVNQNPYLFGCKNGIIDFQEKKFRPGRPDDYITIITPIDYEEFNPAKHQTIRNEINEFFNKIFPIKELCDYAWEHFASLLIGITPDQTFNIYIGEGQNGKSVLMKLLQKVLGNYTKDVSTTLVTDKKMKMGQASPEYATFPGLRYLCMTESDETEEIYEGNMKQLTGGDKLSARGLYEKKIIEFVPQFKLVLACNVLPPIKATDHGTWRRIRTVPFLSLFTEKPVQNDKKKPYQFKVDKTIEQRFDTWAPVLLTMLVEIAYRTDGRVKDCDTVLQKCKEYRNDSDTVARYIDERIVLEENGVMTKSQLTQDFNIWYDENNNSHDKRKKPTAKKVAENVSKMFHSPNGNTWTGVTLKEENENIAFSSNLVSKVGLDEL</sequence>
<dbReference type="EMBL" id="MN740227">
    <property type="protein sequence ID" value="QHT94572.1"/>
    <property type="molecule type" value="Genomic_DNA"/>
</dbReference>
<organism evidence="6">
    <name type="scientific">viral metagenome</name>
    <dbReference type="NCBI Taxonomy" id="1070528"/>
    <lineage>
        <taxon>unclassified sequences</taxon>
        <taxon>metagenomes</taxon>
        <taxon>organismal metagenomes</taxon>
    </lineage>
</organism>
<protein>
    <recommendedName>
        <fullName evidence="5">SF3 helicase domain-containing protein</fullName>
    </recommendedName>
</protein>
<evidence type="ECO:0000256" key="4">
    <source>
        <dbReference type="SAM" id="Coils"/>
    </source>
</evidence>
<feature type="coiled-coil region" evidence="4">
    <location>
        <begin position="288"/>
        <end position="348"/>
    </location>
</feature>
<keyword evidence="3" id="KW-0067">ATP-binding</keyword>
<dbReference type="Gene3D" id="3.40.50.300">
    <property type="entry name" value="P-loop containing nucleotide triphosphate hydrolases"/>
    <property type="match status" value="1"/>
</dbReference>
<dbReference type="NCBIfam" id="TIGR01613">
    <property type="entry name" value="primase_Cterm"/>
    <property type="match status" value="1"/>
</dbReference>
<dbReference type="PANTHER" id="PTHR35372:SF2">
    <property type="entry name" value="SF3 HELICASE DOMAIN-CONTAINING PROTEIN"/>
    <property type="match status" value="1"/>
</dbReference>
<keyword evidence="2" id="KW-0378">Hydrolase</keyword>
<dbReference type="Pfam" id="PF08706">
    <property type="entry name" value="D5_N"/>
    <property type="match status" value="1"/>
</dbReference>
<dbReference type="InterPro" id="IPR014818">
    <property type="entry name" value="Phage/plasmid_primase_P4_C"/>
</dbReference>
<evidence type="ECO:0000256" key="1">
    <source>
        <dbReference type="ARBA" id="ARBA00022741"/>
    </source>
</evidence>
<keyword evidence="4" id="KW-0175">Coiled coil</keyword>
<dbReference type="InterPro" id="IPR014819">
    <property type="entry name" value="PriCT_2"/>
</dbReference>
<dbReference type="GO" id="GO:0016817">
    <property type="term" value="F:hydrolase activity, acting on acid anhydrides"/>
    <property type="evidence" value="ECO:0007669"/>
    <property type="project" value="InterPro"/>
</dbReference>
<dbReference type="PANTHER" id="PTHR35372">
    <property type="entry name" value="ATP BINDING PROTEIN-RELATED"/>
    <property type="match status" value="1"/>
</dbReference>
<feature type="domain" description="SF3 helicase" evidence="5">
    <location>
        <begin position="666"/>
        <end position="828"/>
    </location>
</feature>
<proteinExistence type="predicted"/>
<dbReference type="InterPro" id="IPR027417">
    <property type="entry name" value="P-loop_NTPase"/>
</dbReference>
<dbReference type="InterPro" id="IPR056443">
    <property type="entry name" value="AEP_C962R"/>
</dbReference>
<evidence type="ECO:0000256" key="3">
    <source>
        <dbReference type="ARBA" id="ARBA00022840"/>
    </source>
</evidence>
<dbReference type="SMART" id="SM00885">
    <property type="entry name" value="D5_N"/>
    <property type="match status" value="1"/>
</dbReference>
<reference evidence="6" key="1">
    <citation type="journal article" date="2020" name="Nature">
        <title>Giant virus diversity and host interactions through global metagenomics.</title>
        <authorList>
            <person name="Schulz F."/>
            <person name="Roux S."/>
            <person name="Paez-Espino D."/>
            <person name="Jungbluth S."/>
            <person name="Walsh D.A."/>
            <person name="Denef V.J."/>
            <person name="McMahon K.D."/>
            <person name="Konstantinidis K.T."/>
            <person name="Eloe-Fadrosh E.A."/>
            <person name="Kyrpides N.C."/>
            <person name="Woyke T."/>
        </authorList>
    </citation>
    <scope>NUCLEOTIDE SEQUENCE</scope>
    <source>
        <strain evidence="6">GVMAG-M-3300024258-28</strain>
    </source>
</reference>
<dbReference type="Pfam" id="PF23162">
    <property type="entry name" value="AEP_C962R"/>
    <property type="match status" value="1"/>
</dbReference>
<dbReference type="SUPFAM" id="SSF52540">
    <property type="entry name" value="P-loop containing nucleoside triphosphate hydrolases"/>
    <property type="match status" value="1"/>
</dbReference>
<dbReference type="Pfam" id="PF08707">
    <property type="entry name" value="PriCT_2"/>
    <property type="match status" value="1"/>
</dbReference>
<dbReference type="InterPro" id="IPR014015">
    <property type="entry name" value="Helicase_SF3_DNA-vir"/>
</dbReference>
<dbReference type="PROSITE" id="PS51206">
    <property type="entry name" value="SF3_HELICASE_1"/>
    <property type="match status" value="1"/>
</dbReference>
<evidence type="ECO:0000259" key="5">
    <source>
        <dbReference type="PROSITE" id="PS51206"/>
    </source>
</evidence>
<accession>A0A6C0INK2</accession>
<evidence type="ECO:0000313" key="6">
    <source>
        <dbReference type="EMBL" id="QHT94572.1"/>
    </source>
</evidence>
<dbReference type="InterPro" id="IPR006500">
    <property type="entry name" value="Helicase_put_C_phage/plasmid"/>
</dbReference>
<dbReference type="InterPro" id="IPR051620">
    <property type="entry name" value="ORF904-like_C"/>
</dbReference>